<dbReference type="InterPro" id="IPR036869">
    <property type="entry name" value="J_dom_sf"/>
</dbReference>
<accession>A0A2T9XZH7</accession>
<dbReference type="Proteomes" id="UP000245699">
    <property type="component" value="Unassembled WGS sequence"/>
</dbReference>
<dbReference type="PRINTS" id="PR00625">
    <property type="entry name" value="JDOMAIN"/>
</dbReference>
<dbReference type="OrthoDB" id="442087at2759"/>
<dbReference type="GO" id="GO:0042026">
    <property type="term" value="P:protein refolding"/>
    <property type="evidence" value="ECO:0007669"/>
    <property type="project" value="TreeGrafter"/>
</dbReference>
<feature type="domain" description="J" evidence="2">
    <location>
        <begin position="4"/>
        <end position="68"/>
    </location>
</feature>
<proteinExistence type="predicted"/>
<dbReference type="EMBL" id="MBFT01001082">
    <property type="protein sequence ID" value="PVU85477.1"/>
    <property type="molecule type" value="Genomic_DNA"/>
</dbReference>
<keyword evidence="1" id="KW-0143">Chaperone</keyword>
<dbReference type="InterPro" id="IPR001623">
    <property type="entry name" value="DnaJ_domain"/>
</dbReference>
<evidence type="ECO:0000259" key="2">
    <source>
        <dbReference type="PROSITE" id="PS50076"/>
    </source>
</evidence>
<dbReference type="GO" id="GO:0005737">
    <property type="term" value="C:cytoplasm"/>
    <property type="evidence" value="ECO:0007669"/>
    <property type="project" value="TreeGrafter"/>
</dbReference>
<protein>
    <recommendedName>
        <fullName evidence="2">J domain-containing protein</fullName>
    </recommendedName>
</protein>
<dbReference type="Gene3D" id="1.10.287.110">
    <property type="entry name" value="DnaJ domain"/>
    <property type="match status" value="1"/>
</dbReference>
<evidence type="ECO:0000313" key="4">
    <source>
        <dbReference type="Proteomes" id="UP000245699"/>
    </source>
</evidence>
<dbReference type="PANTHER" id="PTHR43096">
    <property type="entry name" value="DNAJ HOMOLOG 1, MITOCHONDRIAL-RELATED"/>
    <property type="match status" value="1"/>
</dbReference>
<dbReference type="Pfam" id="PF00226">
    <property type="entry name" value="DnaJ"/>
    <property type="match status" value="1"/>
</dbReference>
<dbReference type="AlphaFoldDB" id="A0A2T9XZH7"/>
<dbReference type="PANTHER" id="PTHR43096:SF52">
    <property type="entry name" value="DNAJ HOMOLOG 1, MITOCHONDRIAL-RELATED"/>
    <property type="match status" value="1"/>
</dbReference>
<evidence type="ECO:0000313" key="3">
    <source>
        <dbReference type="EMBL" id="PVU85477.1"/>
    </source>
</evidence>
<dbReference type="STRING" id="61424.A0A2T9XZH7"/>
<comment type="caution">
    <text evidence="3">The sequence shown here is derived from an EMBL/GenBank/DDBJ whole genome shotgun (WGS) entry which is preliminary data.</text>
</comment>
<reference evidence="3 4" key="1">
    <citation type="journal article" date="2018" name="MBio">
        <title>Comparative Genomics Reveals the Core Gene Toolbox for the Fungus-Insect Symbiosis.</title>
        <authorList>
            <person name="Wang Y."/>
            <person name="Stata M."/>
            <person name="Wang W."/>
            <person name="Stajich J.E."/>
            <person name="White M.M."/>
            <person name="Moncalvo J.M."/>
        </authorList>
    </citation>
    <scope>NUCLEOTIDE SEQUENCE [LARGE SCALE GENOMIC DNA]</scope>
    <source>
        <strain evidence="3 4">AUS-77-4</strain>
    </source>
</reference>
<gene>
    <name evidence="3" type="ORF">BB559_007005</name>
</gene>
<dbReference type="SUPFAM" id="SSF46565">
    <property type="entry name" value="Chaperone J-domain"/>
    <property type="match status" value="1"/>
</dbReference>
<dbReference type="GO" id="GO:0051082">
    <property type="term" value="F:unfolded protein binding"/>
    <property type="evidence" value="ECO:0007669"/>
    <property type="project" value="TreeGrafter"/>
</dbReference>
<evidence type="ECO:0000256" key="1">
    <source>
        <dbReference type="ARBA" id="ARBA00023186"/>
    </source>
</evidence>
<keyword evidence="4" id="KW-1185">Reference proteome</keyword>
<dbReference type="CDD" id="cd06257">
    <property type="entry name" value="DnaJ"/>
    <property type="match status" value="1"/>
</dbReference>
<name>A0A2T9XZH7_9FUNG</name>
<dbReference type="PROSITE" id="PS50076">
    <property type="entry name" value="DNAJ_2"/>
    <property type="match status" value="1"/>
</dbReference>
<dbReference type="SMART" id="SM00271">
    <property type="entry name" value="DnaJ"/>
    <property type="match status" value="1"/>
</dbReference>
<sequence length="157" mass="17497">MSTDYYDLLGVDKNASYEEIRRAYMLKALEYHPDRNDSPDAKAVFHELAEAYFTLSNEKRRKDYDNLYGGEKLLRPEVEKETSLWRNLGAISGGVLGFIVANVPGAIGGAFAGRSLGTIRDKKGKSVMEAFQSLPYSNRLQVLSNIAMNLIATQAIK</sequence>
<organism evidence="3 4">
    <name type="scientific">Furculomyces boomerangus</name>
    <dbReference type="NCBI Taxonomy" id="61424"/>
    <lineage>
        <taxon>Eukaryota</taxon>
        <taxon>Fungi</taxon>
        <taxon>Fungi incertae sedis</taxon>
        <taxon>Zoopagomycota</taxon>
        <taxon>Kickxellomycotina</taxon>
        <taxon>Harpellomycetes</taxon>
        <taxon>Harpellales</taxon>
        <taxon>Harpellaceae</taxon>
        <taxon>Furculomyces</taxon>
    </lineage>
</organism>